<comment type="catalytic activity">
    <reaction evidence="10">
        <text>L-threonyl-[protein] + FAD = FMN-L-threonyl-[protein] + AMP + H(+)</text>
        <dbReference type="Rhea" id="RHEA:36847"/>
        <dbReference type="Rhea" id="RHEA-COMP:11060"/>
        <dbReference type="Rhea" id="RHEA-COMP:11061"/>
        <dbReference type="ChEBI" id="CHEBI:15378"/>
        <dbReference type="ChEBI" id="CHEBI:30013"/>
        <dbReference type="ChEBI" id="CHEBI:57692"/>
        <dbReference type="ChEBI" id="CHEBI:74257"/>
        <dbReference type="ChEBI" id="CHEBI:456215"/>
        <dbReference type="EC" id="2.7.1.180"/>
    </reaction>
</comment>
<evidence type="ECO:0000256" key="6">
    <source>
        <dbReference type="ARBA" id="ARBA00022723"/>
    </source>
</evidence>
<keyword evidence="11" id="KW-0449">Lipoprotein</keyword>
<sequence length="234" mass="24292">MSRVEQLLGRPVSIEVRDGVPADGAYDCLAELDRRFNPGLADSQVCRLERGELAELPVDLAEVLGICAYYERLTGGAFSARTPGGRLDPGPAALGWAVRRAADRLRAGGSANFCLNAGGDVLAVGEPEPGRPWLVGIRHPELADRVCAVLGVRDLAVATRVPVERGPDGGLLAVSVVAADLVTAGVVAAAAYALGPDGVSWADSQPGCLVFAVDAEHVVHRSAALDELIVVEVS</sequence>
<evidence type="ECO:0000256" key="10">
    <source>
        <dbReference type="ARBA" id="ARBA00048540"/>
    </source>
</evidence>
<dbReference type="Gene3D" id="3.10.520.10">
    <property type="entry name" value="ApbE-like domains"/>
    <property type="match status" value="2"/>
</dbReference>
<dbReference type="EC" id="2.7.1.180" evidence="2"/>
<evidence type="ECO:0000256" key="2">
    <source>
        <dbReference type="ARBA" id="ARBA00011955"/>
    </source>
</evidence>
<keyword evidence="7" id="KW-0274">FAD</keyword>
<dbReference type="Proteomes" id="UP000019225">
    <property type="component" value="Chromosome"/>
</dbReference>
<dbReference type="AlphaFoldDB" id="W5VY72"/>
<dbReference type="HOGENOM" id="CLU_044403_4_1_11"/>
<keyword evidence="12" id="KW-1185">Reference proteome</keyword>
<protein>
    <recommendedName>
        <fullName evidence="3">FAD:protein FMN transferase</fullName>
        <ecNumber evidence="2">2.7.1.180</ecNumber>
    </recommendedName>
    <alternativeName>
        <fullName evidence="9">Flavin transferase</fullName>
    </alternativeName>
</protein>
<evidence type="ECO:0000256" key="3">
    <source>
        <dbReference type="ARBA" id="ARBA00016337"/>
    </source>
</evidence>
<organism evidence="11 12">
    <name type="scientific">Kutzneria albida DSM 43870</name>
    <dbReference type="NCBI Taxonomy" id="1449976"/>
    <lineage>
        <taxon>Bacteria</taxon>
        <taxon>Bacillati</taxon>
        <taxon>Actinomycetota</taxon>
        <taxon>Actinomycetes</taxon>
        <taxon>Pseudonocardiales</taxon>
        <taxon>Pseudonocardiaceae</taxon>
        <taxon>Kutzneria</taxon>
    </lineage>
</organism>
<keyword evidence="4" id="KW-0285">Flavoprotein</keyword>
<evidence type="ECO:0000256" key="7">
    <source>
        <dbReference type="ARBA" id="ARBA00022827"/>
    </source>
</evidence>
<keyword evidence="6" id="KW-0479">Metal-binding</keyword>
<comment type="cofactor">
    <cofactor evidence="1">
        <name>Mg(2+)</name>
        <dbReference type="ChEBI" id="CHEBI:18420"/>
    </cofactor>
</comment>
<dbReference type="Pfam" id="PF02424">
    <property type="entry name" value="ApbE"/>
    <property type="match status" value="1"/>
</dbReference>
<dbReference type="InterPro" id="IPR003374">
    <property type="entry name" value="ApbE-like_sf"/>
</dbReference>
<keyword evidence="8" id="KW-0460">Magnesium</keyword>
<dbReference type="InterPro" id="IPR024932">
    <property type="entry name" value="ApbE"/>
</dbReference>
<reference evidence="11 12" key="1">
    <citation type="journal article" date="2014" name="BMC Genomics">
        <title>Complete genome sequence of producer of the glycopeptide antibiotic Aculeximycin Kutzneria albida DSM 43870T, a representative of minor genus of Pseudonocardiaceae.</title>
        <authorList>
            <person name="Rebets Y."/>
            <person name="Tokovenko B."/>
            <person name="Lushchyk I."/>
            <person name="Ruckert C."/>
            <person name="Zaburannyi N."/>
            <person name="Bechthold A."/>
            <person name="Kalinowski J."/>
            <person name="Luzhetskyy A."/>
        </authorList>
    </citation>
    <scope>NUCLEOTIDE SEQUENCE [LARGE SCALE GENOMIC DNA]</scope>
    <source>
        <strain evidence="11">DSM 43870</strain>
    </source>
</reference>
<evidence type="ECO:0000256" key="9">
    <source>
        <dbReference type="ARBA" id="ARBA00031306"/>
    </source>
</evidence>
<dbReference type="OrthoDB" id="9778595at2"/>
<dbReference type="EMBL" id="CP007155">
    <property type="protein sequence ID" value="AHH93828.1"/>
    <property type="molecule type" value="Genomic_DNA"/>
</dbReference>
<evidence type="ECO:0000256" key="5">
    <source>
        <dbReference type="ARBA" id="ARBA00022679"/>
    </source>
</evidence>
<dbReference type="PANTHER" id="PTHR30040:SF2">
    <property type="entry name" value="FAD:PROTEIN FMN TRANSFERASE"/>
    <property type="match status" value="1"/>
</dbReference>
<dbReference type="STRING" id="1449976.KALB_451"/>
<gene>
    <name evidence="11" type="ORF">KALB_451</name>
</gene>
<dbReference type="KEGG" id="kal:KALB_451"/>
<name>W5VY72_9PSEU</name>
<accession>W5VY72</accession>
<dbReference type="PANTHER" id="PTHR30040">
    <property type="entry name" value="THIAMINE BIOSYNTHESIS LIPOPROTEIN APBE"/>
    <property type="match status" value="1"/>
</dbReference>
<dbReference type="SUPFAM" id="SSF143631">
    <property type="entry name" value="ApbE-like"/>
    <property type="match status" value="1"/>
</dbReference>
<proteinExistence type="predicted"/>
<keyword evidence="5" id="KW-0808">Transferase</keyword>
<evidence type="ECO:0000256" key="8">
    <source>
        <dbReference type="ARBA" id="ARBA00022842"/>
    </source>
</evidence>
<dbReference type="GO" id="GO:0016740">
    <property type="term" value="F:transferase activity"/>
    <property type="evidence" value="ECO:0007669"/>
    <property type="project" value="UniProtKB-KW"/>
</dbReference>
<dbReference type="GO" id="GO:0046872">
    <property type="term" value="F:metal ion binding"/>
    <property type="evidence" value="ECO:0007669"/>
    <property type="project" value="UniProtKB-KW"/>
</dbReference>
<evidence type="ECO:0000313" key="12">
    <source>
        <dbReference type="Proteomes" id="UP000019225"/>
    </source>
</evidence>
<dbReference type="RefSeq" id="WP_025354104.1">
    <property type="nucleotide sequence ID" value="NZ_CP007155.1"/>
</dbReference>
<evidence type="ECO:0000256" key="1">
    <source>
        <dbReference type="ARBA" id="ARBA00001946"/>
    </source>
</evidence>
<evidence type="ECO:0000313" key="11">
    <source>
        <dbReference type="EMBL" id="AHH93828.1"/>
    </source>
</evidence>
<dbReference type="eggNOG" id="COG1477">
    <property type="taxonomic scope" value="Bacteria"/>
</dbReference>
<evidence type="ECO:0000256" key="4">
    <source>
        <dbReference type="ARBA" id="ARBA00022630"/>
    </source>
</evidence>